<evidence type="ECO:0000256" key="12">
    <source>
        <dbReference type="ARBA" id="ARBA00031476"/>
    </source>
</evidence>
<dbReference type="PIRSF" id="PIRSF000521">
    <property type="entry name" value="Transaminase_4ab_Lys_Orn"/>
    <property type="match status" value="1"/>
</dbReference>
<keyword evidence="7 15" id="KW-0032">Aminotransferase</keyword>
<dbReference type="STRING" id="83656.B1H18_23675"/>
<dbReference type="GO" id="GO:0045303">
    <property type="term" value="F:diaminobutyrate-2-oxoglutarate transaminase activity"/>
    <property type="evidence" value="ECO:0007669"/>
    <property type="project" value="UniProtKB-EC"/>
</dbReference>
<evidence type="ECO:0000313" key="15">
    <source>
        <dbReference type="EMBL" id="OON75156.1"/>
    </source>
</evidence>
<evidence type="ECO:0000256" key="9">
    <source>
        <dbReference type="ARBA" id="ARBA00022898"/>
    </source>
</evidence>
<sequence>MAVTEPAPVAPTTAHEGILRRQTLRESAARTYARALPIVPVRARGLTIEGADGRRYLDCLSGAGTLALGHNHPVVLQAIRDVLDSEAPLHVLDLATPVKDAFTTELFRTLPAGLAERARVQFCGPAGTDAVEAALKLVRQATGRSAVVAFTGAYHGMTAGALDASGGAREVRVARLPYPQDYRCPFGVGGERGAELAARLTESYLDDPKSGVPTPAGMIVEPVQGEGGVNPAPDPWMRRIREISAAHSVPLIADEVQTGVGRTGTFWAVEHSGIVPDVMVLSKAIGGSLPLAVVVYKDDLDIWPPGSHAGTFRGNQLAMAAGTATLAHVRENRLAERAGTLGARMLGQLRSLADDHPCVGDVRGRGLMIGIEFVDPYAENPTGSGPPPAAPQLAAIVQRECLRRGLIVELGGRHSSVVRLLPPLTLTDEQAVAVLDRLADAVAAAARAHHV</sequence>
<accession>A0A1V4A3Z4</accession>
<dbReference type="Proteomes" id="UP000190539">
    <property type="component" value="Unassembled WGS sequence"/>
</dbReference>
<keyword evidence="16" id="KW-1185">Reference proteome</keyword>
<dbReference type="Pfam" id="PF00202">
    <property type="entry name" value="Aminotran_3"/>
    <property type="match status" value="1"/>
</dbReference>
<dbReference type="InterPro" id="IPR015421">
    <property type="entry name" value="PyrdxlP-dep_Trfase_major"/>
</dbReference>
<dbReference type="InterPro" id="IPR015424">
    <property type="entry name" value="PyrdxlP-dep_Trfase"/>
</dbReference>
<keyword evidence="9 14" id="KW-0663">Pyridoxal phosphate</keyword>
<dbReference type="Gene3D" id="3.40.640.10">
    <property type="entry name" value="Type I PLP-dependent aspartate aminotransferase-like (Major domain)"/>
    <property type="match status" value="1"/>
</dbReference>
<dbReference type="InterPro" id="IPR004637">
    <property type="entry name" value="Dat"/>
</dbReference>
<dbReference type="NCBIfam" id="TIGR00709">
    <property type="entry name" value="dat"/>
    <property type="match status" value="1"/>
</dbReference>
<protein>
    <recommendedName>
        <fullName evidence="6">Diaminobutyrate--2-oxoglutarate transaminase</fullName>
        <ecNumber evidence="5">2.6.1.76</ecNumber>
    </recommendedName>
    <alternativeName>
        <fullName evidence="11">DABA aminotransferase</fullName>
    </alternativeName>
    <alternativeName>
        <fullName evidence="12">Diaminobutyrate--2-oxoglutarate aminotransferase</fullName>
    </alternativeName>
    <alternativeName>
        <fullName evidence="10">L-2,4-diaminobutyric acid transaminase</fullName>
    </alternativeName>
</protein>
<evidence type="ECO:0000256" key="5">
    <source>
        <dbReference type="ARBA" id="ARBA00013155"/>
    </source>
</evidence>
<dbReference type="EC" id="2.6.1.76" evidence="5"/>
<evidence type="ECO:0000256" key="13">
    <source>
        <dbReference type="ARBA" id="ARBA00049111"/>
    </source>
</evidence>
<comment type="cofactor">
    <cofactor evidence="1">
        <name>pyridoxal 5'-phosphate</name>
        <dbReference type="ChEBI" id="CHEBI:597326"/>
    </cofactor>
</comment>
<evidence type="ECO:0000256" key="7">
    <source>
        <dbReference type="ARBA" id="ARBA00022576"/>
    </source>
</evidence>
<comment type="pathway">
    <text evidence="3">Amine and polyamine biosynthesis; ectoine biosynthesis; L-ectoine from L-aspartate 4-semialdehyde: step 1/3.</text>
</comment>
<evidence type="ECO:0000256" key="4">
    <source>
        <dbReference type="ARBA" id="ARBA00008954"/>
    </source>
</evidence>
<evidence type="ECO:0000256" key="11">
    <source>
        <dbReference type="ARBA" id="ARBA00030665"/>
    </source>
</evidence>
<dbReference type="GO" id="GO:0030170">
    <property type="term" value="F:pyridoxal phosphate binding"/>
    <property type="evidence" value="ECO:0007669"/>
    <property type="project" value="InterPro"/>
</dbReference>
<comment type="caution">
    <text evidence="15">The sequence shown here is derived from an EMBL/GenBank/DDBJ whole genome shotgun (WGS) entry which is preliminary data.</text>
</comment>
<dbReference type="PANTHER" id="PTHR43552">
    <property type="entry name" value="DIAMINOBUTYRATE--2-OXOGLUTARATE AMINOTRANSFERASE"/>
    <property type="match status" value="1"/>
</dbReference>
<keyword evidence="8 15" id="KW-0808">Transferase</keyword>
<comment type="similarity">
    <text evidence="4 14">Belongs to the class-III pyridoxal-phosphate-dependent aminotransferase family.</text>
</comment>
<comment type="function">
    <text evidence="2">Catalyzes reversively the conversion of L-aspartate beta-semialdehyde (ASA) to L-2,4-diaminobutyrate (DABA) by transamination with L-glutamate.</text>
</comment>
<evidence type="ECO:0000256" key="14">
    <source>
        <dbReference type="RuleBase" id="RU003560"/>
    </source>
</evidence>
<dbReference type="PANTHER" id="PTHR43552:SF1">
    <property type="entry name" value="DIAMINOBUTYRATE--2-OXOGLUTARATE AMINOTRANSFERASE"/>
    <property type="match status" value="1"/>
</dbReference>
<evidence type="ECO:0000256" key="8">
    <source>
        <dbReference type="ARBA" id="ARBA00022679"/>
    </source>
</evidence>
<evidence type="ECO:0000256" key="1">
    <source>
        <dbReference type="ARBA" id="ARBA00001933"/>
    </source>
</evidence>
<dbReference type="EMBL" id="MVFC01000024">
    <property type="protein sequence ID" value="OON75156.1"/>
    <property type="molecule type" value="Genomic_DNA"/>
</dbReference>
<dbReference type="InterPro" id="IPR015422">
    <property type="entry name" value="PyrdxlP-dep_Trfase_small"/>
</dbReference>
<evidence type="ECO:0000313" key="16">
    <source>
        <dbReference type="Proteomes" id="UP000190539"/>
    </source>
</evidence>
<gene>
    <name evidence="15" type="ORF">B1H18_23675</name>
</gene>
<dbReference type="AlphaFoldDB" id="A0A1V4A3Z4"/>
<evidence type="ECO:0000256" key="3">
    <source>
        <dbReference type="ARBA" id="ARBA00004946"/>
    </source>
</evidence>
<dbReference type="RefSeq" id="WP_077970901.1">
    <property type="nucleotide sequence ID" value="NZ_CP045178.1"/>
</dbReference>
<organism evidence="15 16">
    <name type="scientific">Streptomyces tsukubensis</name>
    <dbReference type="NCBI Taxonomy" id="83656"/>
    <lineage>
        <taxon>Bacteria</taxon>
        <taxon>Bacillati</taxon>
        <taxon>Actinomycetota</taxon>
        <taxon>Actinomycetes</taxon>
        <taxon>Kitasatosporales</taxon>
        <taxon>Streptomycetaceae</taxon>
        <taxon>Streptomyces</taxon>
    </lineage>
</organism>
<comment type="catalytic activity">
    <reaction evidence="13">
        <text>L-2,4-diaminobutanoate + 2-oxoglutarate = L-aspartate 4-semialdehyde + L-glutamate</text>
        <dbReference type="Rhea" id="RHEA:11160"/>
        <dbReference type="ChEBI" id="CHEBI:16810"/>
        <dbReference type="ChEBI" id="CHEBI:29985"/>
        <dbReference type="ChEBI" id="CHEBI:58761"/>
        <dbReference type="ChEBI" id="CHEBI:537519"/>
        <dbReference type="EC" id="2.6.1.76"/>
    </reaction>
</comment>
<dbReference type="PROSITE" id="PS00600">
    <property type="entry name" value="AA_TRANSFER_CLASS_3"/>
    <property type="match status" value="1"/>
</dbReference>
<dbReference type="InterPro" id="IPR005814">
    <property type="entry name" value="Aminotrans_3"/>
</dbReference>
<dbReference type="OrthoDB" id="9801052at2"/>
<proteinExistence type="inferred from homology"/>
<dbReference type="CDD" id="cd00610">
    <property type="entry name" value="OAT_like"/>
    <property type="match status" value="1"/>
</dbReference>
<evidence type="ECO:0000256" key="6">
    <source>
        <dbReference type="ARBA" id="ARBA00014798"/>
    </source>
</evidence>
<evidence type="ECO:0000256" key="10">
    <source>
        <dbReference type="ARBA" id="ARBA00029744"/>
    </source>
</evidence>
<dbReference type="InterPro" id="IPR049704">
    <property type="entry name" value="Aminotrans_3_PPA_site"/>
</dbReference>
<name>A0A1V4A3Z4_9ACTN</name>
<dbReference type="Gene3D" id="3.90.1150.10">
    <property type="entry name" value="Aspartate Aminotransferase, domain 1"/>
    <property type="match status" value="1"/>
</dbReference>
<evidence type="ECO:0000256" key="2">
    <source>
        <dbReference type="ARBA" id="ARBA00002189"/>
    </source>
</evidence>
<dbReference type="SUPFAM" id="SSF53383">
    <property type="entry name" value="PLP-dependent transferases"/>
    <property type="match status" value="1"/>
</dbReference>
<reference evidence="15 16" key="1">
    <citation type="submission" date="2017-02" db="EMBL/GenBank/DDBJ databases">
        <title>Draft Genome Sequence of Streptomyces tsukubaensis F601, a Producer of the immunosuppressant tacrolimus FK506.</title>
        <authorList>
            <person name="Zong G."/>
            <person name="Zhong C."/>
            <person name="Fu J."/>
            <person name="Qin R."/>
            <person name="Cao G."/>
        </authorList>
    </citation>
    <scope>NUCLEOTIDE SEQUENCE [LARGE SCALE GENOMIC DNA]</scope>
    <source>
        <strain evidence="15 16">F601</strain>
    </source>
</reference>